<keyword evidence="4" id="KW-1185">Reference proteome</keyword>
<keyword evidence="1" id="KW-0472">Membrane</keyword>
<feature type="transmembrane region" description="Helical" evidence="1">
    <location>
        <begin position="336"/>
        <end position="354"/>
    </location>
</feature>
<accession>A0ABX1AP72</accession>
<evidence type="ECO:0000313" key="4">
    <source>
        <dbReference type="Proteomes" id="UP000746503"/>
    </source>
</evidence>
<protein>
    <submittedName>
        <fullName evidence="3">DUF916 domain-containing protein</fullName>
    </submittedName>
</protein>
<gene>
    <name evidence="3" type="ORF">HCJ92_21935</name>
</gene>
<keyword evidence="1" id="KW-0812">Transmembrane</keyword>
<evidence type="ECO:0000256" key="1">
    <source>
        <dbReference type="SAM" id="Phobius"/>
    </source>
</evidence>
<organism evidence="3 4">
    <name type="scientific">Streptomyces spiramenti</name>
    <dbReference type="NCBI Taxonomy" id="2720606"/>
    <lineage>
        <taxon>Bacteria</taxon>
        <taxon>Bacillati</taxon>
        <taxon>Actinomycetota</taxon>
        <taxon>Actinomycetes</taxon>
        <taxon>Kitasatosporales</taxon>
        <taxon>Streptomycetaceae</taxon>
        <taxon>Streptomyces</taxon>
    </lineage>
</organism>
<dbReference type="RefSeq" id="WP_167935348.1">
    <property type="nucleotide sequence ID" value="NZ_JAAVJB010000297.1"/>
</dbReference>
<dbReference type="Proteomes" id="UP000746503">
    <property type="component" value="Unassembled WGS sequence"/>
</dbReference>
<feature type="chain" id="PRO_5045500217" evidence="2">
    <location>
        <begin position="49"/>
        <end position="376"/>
    </location>
</feature>
<feature type="signal peptide" evidence="2">
    <location>
        <begin position="1"/>
        <end position="48"/>
    </location>
</feature>
<dbReference type="EMBL" id="JAAVJB010000297">
    <property type="protein sequence ID" value="NJP68874.1"/>
    <property type="molecule type" value="Genomic_DNA"/>
</dbReference>
<name>A0ABX1AP72_9ACTN</name>
<keyword evidence="1" id="KW-1133">Transmembrane helix</keyword>
<proteinExistence type="predicted"/>
<comment type="caution">
    <text evidence="3">The sequence shown here is derived from an EMBL/GenBank/DDBJ whole genome shotgun (WGS) entry which is preliminary data.</text>
</comment>
<feature type="non-terminal residue" evidence="3">
    <location>
        <position position="376"/>
    </location>
</feature>
<evidence type="ECO:0000256" key="2">
    <source>
        <dbReference type="SAM" id="SignalP"/>
    </source>
</evidence>
<sequence>MRSEPRSPGRPATALAHPRPVVRGLLAPAALCLALAAPLTAVAPTASAVAVPPFASPAAAPAQGGEARLTWGVVPAAEDGADARVSIRAELEPGAEHRDFVEVTNFSERPVTFALTASDGVVVETGEFDLLPESEEPVGSGAWITIDDELALEAGGSAVVPFTLRVPDDALPGDHPGGIAVSVRTAGEDEQGNEIALDARVGVRVHLRVAGEVAPAVEIADLSASYRHSWNPFRPGTVEVSWTVANTGNVRLGSVQSVAVTGPFGIGTDAAGGPVAEQREVLPGQHSREESFTAEAWPLGRLTAEVVGEQSAVGEDVVEAALREAHAEVRFLAVPWAHLGLLAALSLLGGGWWWRRRTRRRRLAAALTAARAEGAA</sequence>
<reference evidence="3 4" key="1">
    <citation type="submission" date="2020-03" db="EMBL/GenBank/DDBJ databases">
        <title>Draft genome of Streptomyces sp. ventii, isolated from the Axial Seamount in the Pacific Ocean, and resequencing of the two type strains Streptomyces lonarensis strain NCL 716 and Streptomyces bohaiensis strain 11A07.</title>
        <authorList>
            <person name="Loughran R.M."/>
            <person name="Pfannmuller K.M."/>
            <person name="Wasson B.J."/>
            <person name="Deadmond M.C."/>
            <person name="Paddock B.E."/>
            <person name="Koyack M.J."/>
            <person name="Gallegos D.A."/>
            <person name="Mitchell E.A."/>
            <person name="Ushijima B."/>
            <person name="Saw J.H."/>
            <person name="Mcphail K.L."/>
            <person name="Videau P."/>
        </authorList>
    </citation>
    <scope>NUCLEOTIDE SEQUENCE [LARGE SCALE GENOMIC DNA]</scope>
    <source>
        <strain evidence="4">5675061</strain>
    </source>
</reference>
<evidence type="ECO:0000313" key="3">
    <source>
        <dbReference type="EMBL" id="NJP68874.1"/>
    </source>
</evidence>
<keyword evidence="2" id="KW-0732">Signal</keyword>